<evidence type="ECO:0000259" key="8">
    <source>
        <dbReference type="PROSITE" id="PS50105"/>
    </source>
</evidence>
<keyword evidence="7" id="KW-0472">Membrane</keyword>
<evidence type="ECO:0000256" key="6">
    <source>
        <dbReference type="SAM" id="MobiDB-lite"/>
    </source>
</evidence>
<evidence type="ECO:0000313" key="10">
    <source>
        <dbReference type="Proteomes" id="UP000023152"/>
    </source>
</evidence>
<name>X6NVY3_RETFI</name>
<keyword evidence="2" id="KW-0963">Cytoplasm</keyword>
<dbReference type="Gene3D" id="1.10.150.50">
    <property type="entry name" value="Transcription Factor, Ets-1"/>
    <property type="match status" value="2"/>
</dbReference>
<dbReference type="SMART" id="SM00454">
    <property type="entry name" value="SAM"/>
    <property type="match status" value="2"/>
</dbReference>
<evidence type="ECO:0000256" key="3">
    <source>
        <dbReference type="ARBA" id="ARBA00022737"/>
    </source>
</evidence>
<dbReference type="EMBL" id="ASPP01005642">
    <property type="protein sequence ID" value="ETO30171.1"/>
    <property type="molecule type" value="Genomic_DNA"/>
</dbReference>
<accession>X6NVY3</accession>
<keyword evidence="4" id="KW-0378">Hydrolase</keyword>
<feature type="region of interest" description="Disordered" evidence="6">
    <location>
        <begin position="576"/>
        <end position="595"/>
    </location>
</feature>
<evidence type="ECO:0000256" key="2">
    <source>
        <dbReference type="ARBA" id="ARBA00022490"/>
    </source>
</evidence>
<dbReference type="AlphaFoldDB" id="X6NVY3"/>
<keyword evidence="3" id="KW-0677">Repeat</keyword>
<reference evidence="9 10" key="1">
    <citation type="journal article" date="2013" name="Curr. Biol.">
        <title>The Genome of the Foraminiferan Reticulomyxa filosa.</title>
        <authorList>
            <person name="Glockner G."/>
            <person name="Hulsmann N."/>
            <person name="Schleicher M."/>
            <person name="Noegel A.A."/>
            <person name="Eichinger L."/>
            <person name="Gallinger C."/>
            <person name="Pawlowski J."/>
            <person name="Sierra R."/>
            <person name="Euteneuer U."/>
            <person name="Pillet L."/>
            <person name="Moustafa A."/>
            <person name="Platzer M."/>
            <person name="Groth M."/>
            <person name="Szafranski K."/>
            <person name="Schliwa M."/>
        </authorList>
    </citation>
    <scope>NUCLEOTIDE SEQUENCE [LARGE SCALE GENOMIC DNA]</scope>
</reference>
<dbReference type="GO" id="GO:0035591">
    <property type="term" value="F:signaling adaptor activity"/>
    <property type="evidence" value="ECO:0007669"/>
    <property type="project" value="InterPro"/>
</dbReference>
<proteinExistence type="predicted"/>
<dbReference type="InterPro" id="IPR039184">
    <property type="entry name" value="SARM1"/>
</dbReference>
<dbReference type="InterPro" id="IPR001660">
    <property type="entry name" value="SAM"/>
</dbReference>
<dbReference type="Proteomes" id="UP000023152">
    <property type="component" value="Unassembled WGS sequence"/>
</dbReference>
<dbReference type="GO" id="GO:0048678">
    <property type="term" value="P:response to axon injury"/>
    <property type="evidence" value="ECO:0007669"/>
    <property type="project" value="InterPro"/>
</dbReference>
<evidence type="ECO:0000313" key="9">
    <source>
        <dbReference type="EMBL" id="ETO30171.1"/>
    </source>
</evidence>
<keyword evidence="5" id="KW-0175">Coiled coil</keyword>
<dbReference type="Pfam" id="PF00536">
    <property type="entry name" value="SAM_1"/>
    <property type="match status" value="2"/>
</dbReference>
<dbReference type="SUPFAM" id="SSF47769">
    <property type="entry name" value="SAM/Pointed domain"/>
    <property type="match status" value="2"/>
</dbReference>
<evidence type="ECO:0000256" key="4">
    <source>
        <dbReference type="ARBA" id="ARBA00022801"/>
    </source>
</evidence>
<dbReference type="GO" id="GO:0034128">
    <property type="term" value="P:negative regulation of MyD88-independent toll-like receptor signaling pathway"/>
    <property type="evidence" value="ECO:0007669"/>
    <property type="project" value="InterPro"/>
</dbReference>
<gene>
    <name evidence="9" type="ORF">RFI_06949</name>
</gene>
<feature type="coiled-coil region" evidence="5">
    <location>
        <begin position="33"/>
        <end position="102"/>
    </location>
</feature>
<feature type="transmembrane region" description="Helical" evidence="7">
    <location>
        <begin position="6"/>
        <end position="25"/>
    </location>
</feature>
<comment type="caution">
    <text evidence="9">The sequence shown here is derived from an EMBL/GenBank/DDBJ whole genome shotgun (WGS) entry which is preliminary data.</text>
</comment>
<dbReference type="PANTHER" id="PTHR22998">
    <property type="entry name" value="SARM1"/>
    <property type="match status" value="1"/>
</dbReference>
<feature type="domain" description="SAM" evidence="8">
    <location>
        <begin position="435"/>
        <end position="499"/>
    </location>
</feature>
<keyword evidence="7" id="KW-1133">Transmembrane helix</keyword>
<feature type="transmembrane region" description="Helical" evidence="7">
    <location>
        <begin position="500"/>
        <end position="518"/>
    </location>
</feature>
<dbReference type="OrthoDB" id="6516566at2759"/>
<evidence type="ECO:0000256" key="5">
    <source>
        <dbReference type="SAM" id="Coils"/>
    </source>
</evidence>
<dbReference type="GO" id="GO:0003953">
    <property type="term" value="F:NAD+ nucleosidase activity"/>
    <property type="evidence" value="ECO:0007669"/>
    <property type="project" value="InterPro"/>
</dbReference>
<evidence type="ECO:0000256" key="1">
    <source>
        <dbReference type="ARBA" id="ARBA00004496"/>
    </source>
</evidence>
<sequence>MKEKQVFLFVFISTPTQPFFFLFLIEISAKTRIGQLEASLSKLETEKKETEEKMEELLRRPKIGENEMIITKEEHENLTKELGRLAEQVDRLEESLAEAKKQAVPAQEVTAKMQDDEVTKQYITLYKFLNELEEKKRNNPSFAVDRNVKQWREEEVCFWMNQIGFGEYVQDIREKKIFGDILVTDMDNDMLSRELGVKRIHINSILREIQELKKRAFGYLEESQFVLDISYAPGSANMEPRAVDRFREYETNIGQLKQQLATLTTQLEEVSTVSKSTSDQKEDLQKEVATLQTRLQEKDTQLAASQSEIEHLKELSTKALALQAQEKIEELNKKVEEANNDFEKSKTQLIETYENNKKQLQSQIDAMTLTQNELKQNLENKEKECHSLSIRVEELEQAKGQRDEIERKETNYLDSLKQKAEQDPLFANPKKANKWTLEEVSLWLFRINSKEYIDAFKAHRVDGSMLLNDLKTEELTKDIGVQTYHVGKIMREIQKLKENAEAILVCVYIICLIIVCFVCKHKLHYTVSNFFDLSIADQSLGLDPNEVKQLRSDLENQVAINEALRTEIAYLEREMKETPGGPGQSIDEHDEAEYGERDRGVGTVVVRQPSMDDVKREHGSNNTNNATAAAQVKRLEEEITRIEISKINLAIALNEQIEYLRYVKIDLDIDLKLSCLCHRRICVRVLMKEYEHISGTPFGLNSDPVMSVLNYFGLEKTQRNPHGEGQQRSRRL</sequence>
<keyword evidence="10" id="KW-1185">Reference proteome</keyword>
<keyword evidence="7" id="KW-0812">Transmembrane</keyword>
<feature type="coiled-coil region" evidence="5">
    <location>
        <begin position="547"/>
        <end position="574"/>
    </location>
</feature>
<dbReference type="GO" id="GO:0005737">
    <property type="term" value="C:cytoplasm"/>
    <property type="evidence" value="ECO:0007669"/>
    <property type="project" value="UniProtKB-SubCell"/>
</dbReference>
<dbReference type="InterPro" id="IPR013761">
    <property type="entry name" value="SAM/pointed_sf"/>
</dbReference>
<protein>
    <recommendedName>
        <fullName evidence="8">SAM domain-containing protein</fullName>
    </recommendedName>
</protein>
<organism evidence="9 10">
    <name type="scientific">Reticulomyxa filosa</name>
    <dbReference type="NCBI Taxonomy" id="46433"/>
    <lineage>
        <taxon>Eukaryota</taxon>
        <taxon>Sar</taxon>
        <taxon>Rhizaria</taxon>
        <taxon>Retaria</taxon>
        <taxon>Foraminifera</taxon>
        <taxon>Monothalamids</taxon>
        <taxon>Reticulomyxidae</taxon>
        <taxon>Reticulomyxa</taxon>
    </lineage>
</organism>
<evidence type="ECO:0000256" key="7">
    <source>
        <dbReference type="SAM" id="Phobius"/>
    </source>
</evidence>
<dbReference type="PROSITE" id="PS50105">
    <property type="entry name" value="SAM_DOMAIN"/>
    <property type="match status" value="2"/>
</dbReference>
<feature type="coiled-coil region" evidence="5">
    <location>
        <begin position="246"/>
        <end position="408"/>
    </location>
</feature>
<dbReference type="PANTHER" id="PTHR22998:SF1">
    <property type="entry name" value="NAD(+) HYDROLASE SARM1"/>
    <property type="match status" value="1"/>
</dbReference>
<feature type="domain" description="SAM" evidence="8">
    <location>
        <begin position="151"/>
        <end position="197"/>
    </location>
</feature>
<comment type="subcellular location">
    <subcellularLocation>
        <location evidence="1">Cytoplasm</location>
    </subcellularLocation>
</comment>